<proteinExistence type="predicted"/>
<reference evidence="1" key="3">
    <citation type="submission" date="2024-01" db="EMBL/GenBank/DDBJ databases">
        <authorList>
            <person name="Coelho M.A."/>
            <person name="David-Palma M."/>
            <person name="Shea T."/>
            <person name="Sun S."/>
            <person name="Cuomo C.A."/>
            <person name="Heitman J."/>
        </authorList>
    </citation>
    <scope>NUCLEOTIDE SEQUENCE</scope>
    <source>
        <strain evidence="1">CBS 7841</strain>
    </source>
</reference>
<dbReference type="EMBL" id="CP143791">
    <property type="protein sequence ID" value="WVN90892.1"/>
    <property type="molecule type" value="Genomic_DNA"/>
</dbReference>
<dbReference type="KEGG" id="cdep:91090345"/>
<name>A0A1E3IVI9_9TREE</name>
<organism evidence="1 2">
    <name type="scientific">Cryptococcus depauperatus CBS 7841</name>
    <dbReference type="NCBI Taxonomy" id="1295531"/>
    <lineage>
        <taxon>Eukaryota</taxon>
        <taxon>Fungi</taxon>
        <taxon>Dikarya</taxon>
        <taxon>Basidiomycota</taxon>
        <taxon>Agaricomycotina</taxon>
        <taxon>Tremellomycetes</taxon>
        <taxon>Tremellales</taxon>
        <taxon>Cryptococcaceae</taxon>
        <taxon>Cryptococcus</taxon>
    </lineage>
</organism>
<evidence type="ECO:0000313" key="2">
    <source>
        <dbReference type="Proteomes" id="UP000094043"/>
    </source>
</evidence>
<gene>
    <name evidence="1" type="ORF">L203_106137</name>
</gene>
<dbReference type="GeneID" id="91090345"/>
<dbReference type="Proteomes" id="UP000094043">
    <property type="component" value="Chromosome 8"/>
</dbReference>
<protein>
    <submittedName>
        <fullName evidence="1">Uncharacterized protein</fullName>
    </submittedName>
</protein>
<sequence length="123" mass="13328">MSTVPGTSMSYPAMGVNDPTYPWSGIAQQQGDQWMLGRYDSGPSFGLSMTGGTTYPSLAQSPLPFSQLSYIDPGHQRSQFYGEQSSSQQLIQPNAAYDFDGDPTGEEQAIQATLDGSSDLWPY</sequence>
<reference evidence="1" key="1">
    <citation type="submission" date="2016-06" db="EMBL/GenBank/DDBJ databases">
        <authorList>
            <person name="Cuomo C."/>
            <person name="Litvintseva A."/>
            <person name="Heitman J."/>
            <person name="Chen Y."/>
            <person name="Sun S."/>
            <person name="Springer D."/>
            <person name="Dromer F."/>
            <person name="Young S."/>
            <person name="Zeng Q."/>
            <person name="Chapman S."/>
            <person name="Gujja S."/>
            <person name="Saif S."/>
            <person name="Birren B."/>
        </authorList>
    </citation>
    <scope>NUCLEOTIDE SEQUENCE</scope>
    <source>
        <strain evidence="1">CBS 7841</strain>
    </source>
</reference>
<reference evidence="1" key="2">
    <citation type="journal article" date="2022" name="Elife">
        <title>Obligate sexual reproduction of a homothallic fungus closely related to the Cryptococcus pathogenic species complex.</title>
        <authorList>
            <person name="Passer A.R."/>
            <person name="Clancey S.A."/>
            <person name="Shea T."/>
            <person name="David-Palma M."/>
            <person name="Averette A.F."/>
            <person name="Boekhout T."/>
            <person name="Porcel B.M."/>
            <person name="Nowrousian M."/>
            <person name="Cuomo C.A."/>
            <person name="Sun S."/>
            <person name="Heitman J."/>
            <person name="Coelho M.A."/>
        </authorList>
    </citation>
    <scope>NUCLEOTIDE SEQUENCE</scope>
    <source>
        <strain evidence="1">CBS 7841</strain>
    </source>
</reference>
<evidence type="ECO:0000313" key="1">
    <source>
        <dbReference type="EMBL" id="WVN90892.1"/>
    </source>
</evidence>
<dbReference type="AlphaFoldDB" id="A0A1E3IVI9"/>
<accession>A0A1E3IVI9</accession>
<dbReference type="VEuPathDB" id="FungiDB:L203_00847"/>
<dbReference type="RefSeq" id="XP_066071592.1">
    <property type="nucleotide sequence ID" value="XM_066215495.1"/>
</dbReference>
<keyword evidence="2" id="KW-1185">Reference proteome</keyword>